<evidence type="ECO:0000256" key="1">
    <source>
        <dbReference type="SAM" id="Phobius"/>
    </source>
</evidence>
<evidence type="ECO:0000313" key="3">
    <source>
        <dbReference type="Proteomes" id="UP000030140"/>
    </source>
</evidence>
<dbReference type="AlphaFoldDB" id="A0A0A2GUM9"/>
<feature type="transmembrane region" description="Helical" evidence="1">
    <location>
        <begin position="73"/>
        <end position="96"/>
    </location>
</feature>
<comment type="caution">
    <text evidence="2">The sequence shown here is derived from an EMBL/GenBank/DDBJ whole genome shotgun (WGS) entry which is preliminary data.</text>
</comment>
<keyword evidence="1" id="KW-0472">Membrane</keyword>
<name>A0A0A2GUM9_9FLAO</name>
<dbReference type="InterPro" id="IPR046166">
    <property type="entry name" value="DUF6168"/>
</dbReference>
<evidence type="ECO:0000313" key="2">
    <source>
        <dbReference type="EMBL" id="KGO06964.1"/>
    </source>
</evidence>
<dbReference type="Proteomes" id="UP000030140">
    <property type="component" value="Unassembled WGS sequence"/>
</dbReference>
<sequence length="133" mass="15620">MLIKKLILYTLGVISLFLISYNVHHYLTLKFEIYHPYSLWSVYLYQAIASYILVVVFELLASLTKEFKDQLGFLYLGSMAVKVLFFCVLFRDVIFFGPDLSKRDSVSLLLPIFIFIFYEVIVIVKILNRETQN</sequence>
<reference evidence="2 3" key="1">
    <citation type="submission" date="2014-10" db="EMBL/GenBank/DDBJ databases">
        <title>Draft genome sequence of the proteorhodopsin-containing marine bacterium Dokdonia donghaensis.</title>
        <authorList>
            <person name="Gomez-Consarnau L."/>
            <person name="Gonzalez J.M."/>
            <person name="Riedel T."/>
            <person name="Jaenicke S."/>
            <person name="Wagner-Doebler I."/>
            <person name="Fuhrman J.A."/>
        </authorList>
    </citation>
    <scope>NUCLEOTIDE SEQUENCE [LARGE SCALE GENOMIC DNA]</scope>
    <source>
        <strain evidence="2 3">DSW-1</strain>
    </source>
</reference>
<proteinExistence type="predicted"/>
<protein>
    <submittedName>
        <fullName evidence="2">Uncharacterized protein</fullName>
    </submittedName>
</protein>
<dbReference type="Pfam" id="PF19665">
    <property type="entry name" value="DUF6168"/>
    <property type="match status" value="1"/>
</dbReference>
<feature type="transmembrane region" description="Helical" evidence="1">
    <location>
        <begin position="43"/>
        <end position="61"/>
    </location>
</feature>
<keyword evidence="1" id="KW-0812">Transmembrane</keyword>
<feature type="transmembrane region" description="Helical" evidence="1">
    <location>
        <begin position="7"/>
        <end position="23"/>
    </location>
</feature>
<gene>
    <name evidence="2" type="ORF">NV36_09010</name>
</gene>
<dbReference type="EMBL" id="JSAQ01000001">
    <property type="protein sequence ID" value="KGO06964.1"/>
    <property type="molecule type" value="Genomic_DNA"/>
</dbReference>
<feature type="transmembrane region" description="Helical" evidence="1">
    <location>
        <begin position="108"/>
        <end position="127"/>
    </location>
</feature>
<keyword evidence="1" id="KW-1133">Transmembrane helix</keyword>
<keyword evidence="3" id="KW-1185">Reference proteome</keyword>
<organism evidence="2 3">
    <name type="scientific">Dokdonia donghaensis DSW-1</name>
    <dbReference type="NCBI Taxonomy" id="1300343"/>
    <lineage>
        <taxon>Bacteria</taxon>
        <taxon>Pseudomonadati</taxon>
        <taxon>Bacteroidota</taxon>
        <taxon>Flavobacteriia</taxon>
        <taxon>Flavobacteriales</taxon>
        <taxon>Flavobacteriaceae</taxon>
        <taxon>Dokdonia</taxon>
    </lineage>
</organism>
<accession>A0A0A2GUM9</accession>